<sequence length="349" mass="40639">MYSCAYEQFEIQRLDVPSRRCDVITIILCMIVKNEEACLGKCLDSLKGIVDEMIVVDTGSTDNTIQIAKDKGAQVYNFNWTGDFSEARNYAFSLAKCDYIYSADADEEIDEDNRERFIKLKEDIDELNVDIVQMYYCNQLAFRTVYNYDRELRPKLFKRIREFVWVDPIHEQVLLEPVVCDSDIEIIHNPRENHSGRDLETFRNAVREGRRISRRLLGMYARELFLAGSDEDFLNAKEFFTEATLDNNRSLDEIKEASCVLAHVAVLEKDADAMLKYSLKDAITEMSSEMCYELGNYYYNKKDLDEAIVWYYNAAYECSSILDIRKSRELPRLAIAKCYRELGNEEQGS</sequence>
<dbReference type="Gene3D" id="1.25.40.10">
    <property type="entry name" value="Tetratricopeptide repeat domain"/>
    <property type="match status" value="1"/>
</dbReference>
<dbReference type="Proteomes" id="UP000001299">
    <property type="component" value="Chromosome 1"/>
</dbReference>
<reference evidence="2 3" key="1">
    <citation type="journal article" date="2010" name="PLoS ONE">
        <title>The glycobiome of the rumen bacterium Butyrivibrio proteoclasticus B316(T) highlights adaptation to a polysaccharide-rich environment.</title>
        <authorList>
            <person name="Kelly W.J."/>
            <person name="Leahy S.C."/>
            <person name="Altermann E."/>
            <person name="Yeoman C.J."/>
            <person name="Dunne J.C."/>
            <person name="Kong Z."/>
            <person name="Pacheco D.M."/>
            <person name="Li D."/>
            <person name="Noel S.J."/>
            <person name="Moon C.D."/>
            <person name="Cookson A.L."/>
            <person name="Attwood G.T."/>
        </authorList>
    </citation>
    <scope>NUCLEOTIDE SEQUENCE [LARGE SCALE GENOMIC DNA]</scope>
    <source>
        <strain evidence="3">ATCC 51982 / DSM 14932 / B316</strain>
    </source>
</reference>
<dbReference type="InterPro" id="IPR011990">
    <property type="entry name" value="TPR-like_helical_dom_sf"/>
</dbReference>
<dbReference type="STRING" id="515622.bpr_I2313"/>
<name>E0RYX4_BUTPB</name>
<dbReference type="PANTHER" id="PTHR43630:SF2">
    <property type="entry name" value="GLYCOSYLTRANSFERASE"/>
    <property type="match status" value="1"/>
</dbReference>
<dbReference type="InterPro" id="IPR001173">
    <property type="entry name" value="Glyco_trans_2-like"/>
</dbReference>
<dbReference type="EMBL" id="CP001810">
    <property type="protein sequence ID" value="ADL35046.1"/>
    <property type="molecule type" value="Genomic_DNA"/>
</dbReference>
<protein>
    <submittedName>
        <fullName evidence="2">Glycosyl transferase GT2 family</fullName>
    </submittedName>
</protein>
<proteinExistence type="predicted"/>
<dbReference type="CDD" id="cd02511">
    <property type="entry name" value="Beta4Glucosyltransferase"/>
    <property type="match status" value="1"/>
</dbReference>
<accession>E0RYX4</accession>
<keyword evidence="3" id="KW-1185">Reference proteome</keyword>
<evidence type="ECO:0000313" key="2">
    <source>
        <dbReference type="EMBL" id="ADL35046.1"/>
    </source>
</evidence>
<evidence type="ECO:0000259" key="1">
    <source>
        <dbReference type="Pfam" id="PF00535"/>
    </source>
</evidence>
<dbReference type="eggNOG" id="COG0463">
    <property type="taxonomic scope" value="Bacteria"/>
</dbReference>
<dbReference type="Gene3D" id="3.90.550.10">
    <property type="entry name" value="Spore Coat Polysaccharide Biosynthesis Protein SpsA, Chain A"/>
    <property type="match status" value="1"/>
</dbReference>
<dbReference type="Pfam" id="PF00535">
    <property type="entry name" value="Glycos_transf_2"/>
    <property type="match status" value="1"/>
</dbReference>
<dbReference type="PANTHER" id="PTHR43630">
    <property type="entry name" value="POLY-BETA-1,6-N-ACETYL-D-GLUCOSAMINE SYNTHASE"/>
    <property type="match status" value="1"/>
</dbReference>
<dbReference type="AlphaFoldDB" id="E0RYX4"/>
<feature type="domain" description="Glycosyltransferase 2-like" evidence="1">
    <location>
        <begin position="29"/>
        <end position="161"/>
    </location>
</feature>
<dbReference type="SUPFAM" id="SSF53448">
    <property type="entry name" value="Nucleotide-diphospho-sugar transferases"/>
    <property type="match status" value="1"/>
</dbReference>
<dbReference type="KEGG" id="bpb:bpr_I2313"/>
<dbReference type="SUPFAM" id="SSF81901">
    <property type="entry name" value="HCP-like"/>
    <property type="match status" value="1"/>
</dbReference>
<gene>
    <name evidence="2" type="ordered locus">bpr_I2313</name>
</gene>
<keyword evidence="2" id="KW-0808">Transferase</keyword>
<dbReference type="GO" id="GO:0016740">
    <property type="term" value="F:transferase activity"/>
    <property type="evidence" value="ECO:0007669"/>
    <property type="project" value="UniProtKB-KW"/>
</dbReference>
<organism evidence="2 3">
    <name type="scientific">Butyrivibrio proteoclasticus (strain ATCC 51982 / DSM 14932 / B316)</name>
    <name type="common">Clostridium proteoclasticum</name>
    <dbReference type="NCBI Taxonomy" id="515622"/>
    <lineage>
        <taxon>Bacteria</taxon>
        <taxon>Bacillati</taxon>
        <taxon>Bacillota</taxon>
        <taxon>Clostridia</taxon>
        <taxon>Lachnospirales</taxon>
        <taxon>Lachnospiraceae</taxon>
        <taxon>Butyrivibrio</taxon>
    </lineage>
</organism>
<evidence type="ECO:0000313" key="3">
    <source>
        <dbReference type="Proteomes" id="UP000001299"/>
    </source>
</evidence>
<dbReference type="HOGENOM" id="CLU_023736_0_0_9"/>
<dbReference type="InterPro" id="IPR029044">
    <property type="entry name" value="Nucleotide-diphossugar_trans"/>
</dbReference>
<dbReference type="CAZy" id="GT2">
    <property type="family name" value="Glycosyltransferase Family 2"/>
</dbReference>